<keyword evidence="7" id="KW-1185">Reference proteome</keyword>
<organism evidence="6 7">
    <name type="scientific">Leminorella grimontii</name>
    <dbReference type="NCBI Taxonomy" id="82981"/>
    <lineage>
        <taxon>Bacteria</taxon>
        <taxon>Pseudomonadati</taxon>
        <taxon>Pseudomonadota</taxon>
        <taxon>Gammaproteobacteria</taxon>
        <taxon>Enterobacterales</taxon>
        <taxon>Budviciaceae</taxon>
        <taxon>Leminorella</taxon>
    </lineage>
</organism>
<comment type="similarity">
    <text evidence="1">Belongs to the LysR transcriptional regulatory family.</text>
</comment>
<keyword evidence="3" id="KW-0238">DNA-binding</keyword>
<proteinExistence type="inferred from homology"/>
<dbReference type="GO" id="GO:0003700">
    <property type="term" value="F:DNA-binding transcription factor activity"/>
    <property type="evidence" value="ECO:0007669"/>
    <property type="project" value="InterPro"/>
</dbReference>
<dbReference type="InterPro" id="IPR036390">
    <property type="entry name" value="WH_DNA-bd_sf"/>
</dbReference>
<dbReference type="CDD" id="cd05466">
    <property type="entry name" value="PBP2_LTTR_substrate"/>
    <property type="match status" value="1"/>
</dbReference>
<dbReference type="Pfam" id="PF00126">
    <property type="entry name" value="HTH_1"/>
    <property type="match status" value="1"/>
</dbReference>
<evidence type="ECO:0000313" key="7">
    <source>
        <dbReference type="Proteomes" id="UP001058124"/>
    </source>
</evidence>
<dbReference type="SUPFAM" id="SSF53850">
    <property type="entry name" value="Periplasmic binding protein-like II"/>
    <property type="match status" value="1"/>
</dbReference>
<evidence type="ECO:0000256" key="4">
    <source>
        <dbReference type="ARBA" id="ARBA00023163"/>
    </source>
</evidence>
<keyword evidence="4" id="KW-0804">Transcription</keyword>
<dbReference type="InterPro" id="IPR036388">
    <property type="entry name" value="WH-like_DNA-bd_sf"/>
</dbReference>
<gene>
    <name evidence="6" type="ORF">SOASR030_08990</name>
</gene>
<feature type="domain" description="HTH lysR-type" evidence="5">
    <location>
        <begin position="1"/>
        <end position="54"/>
    </location>
</feature>
<evidence type="ECO:0000313" key="6">
    <source>
        <dbReference type="EMBL" id="GKX54787.1"/>
    </source>
</evidence>
<dbReference type="InterPro" id="IPR000847">
    <property type="entry name" value="LysR_HTH_N"/>
</dbReference>
<accession>A0AAV5MZ79</accession>
<dbReference type="InterPro" id="IPR005119">
    <property type="entry name" value="LysR_subst-bd"/>
</dbReference>
<sequence length="290" mass="32247">MNVLIAVLEYASFTEAGKRLHMTQSAVSQAVLAMEDELGVAILTREKGKPLRLTAFGERIVAHIRTIMQEVAAIRELAEQEKEAPSRTLSVGCFPSVCSRILPQVVRYFETHHPKIKVTLYEANSVEIMSALQRQEIDAGFVHFPVSGMSSTLVYKDRFTVVVPDSHPFAERSAVSVEELSKEPLIVSKGRYELSIMTLFKERNVIPNVQYEFNHPSTALSFIRQGLGIALLPGLALNSLAADMRAIALEPAFYRDITLVTSEQPVENSPVCCLLRCIEALKMQESLEAQ</sequence>
<evidence type="ECO:0000256" key="3">
    <source>
        <dbReference type="ARBA" id="ARBA00023125"/>
    </source>
</evidence>
<protein>
    <submittedName>
        <fullName evidence="6">Transcriptional regulator</fullName>
    </submittedName>
</protein>
<dbReference type="PRINTS" id="PR00039">
    <property type="entry name" value="HTHLYSR"/>
</dbReference>
<dbReference type="Pfam" id="PF03466">
    <property type="entry name" value="LysR_substrate"/>
    <property type="match status" value="1"/>
</dbReference>
<keyword evidence="2" id="KW-0805">Transcription regulation</keyword>
<dbReference type="GO" id="GO:0003677">
    <property type="term" value="F:DNA binding"/>
    <property type="evidence" value="ECO:0007669"/>
    <property type="project" value="UniProtKB-KW"/>
</dbReference>
<comment type="caution">
    <text evidence="6">The sequence shown here is derived from an EMBL/GenBank/DDBJ whole genome shotgun (WGS) entry which is preliminary data.</text>
</comment>
<evidence type="ECO:0000256" key="1">
    <source>
        <dbReference type="ARBA" id="ARBA00009437"/>
    </source>
</evidence>
<evidence type="ECO:0000256" key="2">
    <source>
        <dbReference type="ARBA" id="ARBA00023015"/>
    </source>
</evidence>
<evidence type="ECO:0000259" key="5">
    <source>
        <dbReference type="PROSITE" id="PS50931"/>
    </source>
</evidence>
<dbReference type="AlphaFoldDB" id="A0AAV5MZ79"/>
<reference evidence="6" key="1">
    <citation type="submission" date="2022-06" db="EMBL/GenBank/DDBJ databases">
        <title>Draft genome sequences of Leminorella grimontii str. JCM5902.</title>
        <authorList>
            <person name="Wakabayashi Y."/>
            <person name="Kojima K."/>
        </authorList>
    </citation>
    <scope>NUCLEOTIDE SEQUENCE</scope>
    <source>
        <strain evidence="6">JCM 5902</strain>
    </source>
</reference>
<name>A0AAV5MZ79_9GAMM</name>
<dbReference type="PROSITE" id="PS50931">
    <property type="entry name" value="HTH_LYSR"/>
    <property type="match status" value="1"/>
</dbReference>
<dbReference type="PANTHER" id="PTHR30346:SF0">
    <property type="entry name" value="HCA OPERON TRANSCRIPTIONAL ACTIVATOR HCAR"/>
    <property type="match status" value="1"/>
</dbReference>
<dbReference type="Gene3D" id="1.10.10.10">
    <property type="entry name" value="Winged helix-like DNA-binding domain superfamily/Winged helix DNA-binding domain"/>
    <property type="match status" value="1"/>
</dbReference>
<dbReference type="Proteomes" id="UP001058124">
    <property type="component" value="Unassembled WGS sequence"/>
</dbReference>
<dbReference type="PANTHER" id="PTHR30346">
    <property type="entry name" value="TRANSCRIPTIONAL DUAL REGULATOR HCAR-RELATED"/>
    <property type="match status" value="1"/>
</dbReference>
<dbReference type="SUPFAM" id="SSF46785">
    <property type="entry name" value="Winged helix' DNA-binding domain"/>
    <property type="match status" value="1"/>
</dbReference>
<dbReference type="GO" id="GO:0032993">
    <property type="term" value="C:protein-DNA complex"/>
    <property type="evidence" value="ECO:0007669"/>
    <property type="project" value="TreeGrafter"/>
</dbReference>
<dbReference type="EMBL" id="BRLH01000001">
    <property type="protein sequence ID" value="GKX54787.1"/>
    <property type="molecule type" value="Genomic_DNA"/>
</dbReference>
<dbReference type="Gene3D" id="3.40.190.10">
    <property type="entry name" value="Periplasmic binding protein-like II"/>
    <property type="match status" value="2"/>
</dbReference>